<feature type="compositionally biased region" description="Basic and acidic residues" evidence="1">
    <location>
        <begin position="99"/>
        <end position="115"/>
    </location>
</feature>
<comment type="caution">
    <text evidence="2">The sequence shown here is derived from an EMBL/GenBank/DDBJ whole genome shotgun (WGS) entry which is preliminary data.</text>
</comment>
<feature type="compositionally biased region" description="Polar residues" evidence="1">
    <location>
        <begin position="53"/>
        <end position="69"/>
    </location>
</feature>
<proteinExistence type="predicted"/>
<organism evidence="2 3">
    <name type="scientific">Nitzschia inconspicua</name>
    <dbReference type="NCBI Taxonomy" id="303405"/>
    <lineage>
        <taxon>Eukaryota</taxon>
        <taxon>Sar</taxon>
        <taxon>Stramenopiles</taxon>
        <taxon>Ochrophyta</taxon>
        <taxon>Bacillariophyta</taxon>
        <taxon>Bacillariophyceae</taxon>
        <taxon>Bacillariophycidae</taxon>
        <taxon>Bacillariales</taxon>
        <taxon>Bacillariaceae</taxon>
        <taxon>Nitzschia</taxon>
    </lineage>
</organism>
<dbReference type="EMBL" id="JAGRRH010000013">
    <property type="protein sequence ID" value="KAG7361231.1"/>
    <property type="molecule type" value="Genomic_DNA"/>
</dbReference>
<name>A0A9K3LHW4_9STRA</name>
<dbReference type="OrthoDB" id="48129at2759"/>
<accession>A0A9K3LHW4</accession>
<keyword evidence="3" id="KW-1185">Reference proteome</keyword>
<feature type="compositionally biased region" description="Low complexity" evidence="1">
    <location>
        <begin position="12"/>
        <end position="27"/>
    </location>
</feature>
<feature type="compositionally biased region" description="Low complexity" evidence="1">
    <location>
        <begin position="70"/>
        <end position="92"/>
    </location>
</feature>
<reference evidence="2" key="1">
    <citation type="journal article" date="2021" name="Sci. Rep.">
        <title>Diploid genomic architecture of Nitzschia inconspicua, an elite biomass production diatom.</title>
        <authorList>
            <person name="Oliver A."/>
            <person name="Podell S."/>
            <person name="Pinowska A."/>
            <person name="Traller J.C."/>
            <person name="Smith S.R."/>
            <person name="McClure R."/>
            <person name="Beliaev A."/>
            <person name="Bohutskyi P."/>
            <person name="Hill E.A."/>
            <person name="Rabines A."/>
            <person name="Zheng H."/>
            <person name="Allen L.Z."/>
            <person name="Kuo A."/>
            <person name="Grigoriev I.V."/>
            <person name="Allen A.E."/>
            <person name="Hazlebeck D."/>
            <person name="Allen E.E."/>
        </authorList>
    </citation>
    <scope>NUCLEOTIDE SEQUENCE</scope>
    <source>
        <strain evidence="2">Hildebrandi</strain>
    </source>
</reference>
<feature type="compositionally biased region" description="Polar residues" evidence="1">
    <location>
        <begin position="393"/>
        <end position="404"/>
    </location>
</feature>
<evidence type="ECO:0000256" key="1">
    <source>
        <dbReference type="SAM" id="MobiDB-lite"/>
    </source>
</evidence>
<reference evidence="2" key="2">
    <citation type="submission" date="2021-04" db="EMBL/GenBank/DDBJ databases">
        <authorList>
            <person name="Podell S."/>
        </authorList>
    </citation>
    <scope>NUCLEOTIDE SEQUENCE</scope>
    <source>
        <strain evidence="2">Hildebrandi</strain>
    </source>
</reference>
<sequence length="709" mass="78134">MRDDSTAKGIDSDTNSVTTSTDVMVVTPKSRMSKVLKRLKSGSQNWKKRRSRTASQALADNNTTGNGWQSTTSSVSESESITTSSMLESSLTIEEEEDVPRKESKELSVRSKQIDTADQTSDPPTTASTAITVYKEQESETLTINDISYKSISYTKTTTTTTNKTTTTTRSSEVALRRDLDDWFKTAHALLTSNEMQAFLKSSNKVVTSAIMTSAGTALTASGVIVKTAFLPVTMPLNVAASTTDLFVNVASHAIHHVIKDDHGEESQNESGSRDKKKYHTPAQDLLHNVFNFIPFVIQNAVKIVQPALGMQPRRISPAGATISEQSTNPPRGQLQSTEITRTTTEIESPNLFLQQLRLDIHINKESKMQQHIEGVLEDDDDDDATTRTDTTENSAAIPSNPSGATKADFSKVLLRVDDVNVVVPPDPASDKVLRTLYIDLGSEFGDEQITKDALAQLIQRGVDVASSNPAVEFSCSPLYNCKKSNSIEIEWKPEGKTKKDLKALSLLPQREFYHALCDKILIWSGKYRGPRYHGSDNDLFMARGVVNGSPRDFTAMLWDSNRTREYNKYCLGRNDVMIINDEFSSGGTYGAKVIKSETKIPFTKLSVFLSVVMHARALGDRPEDGYMIFSRSLDTGRAGCHVGKRDGVDQGNKNEIILGINIMRPVPGHPELTDLLSVSQVSANMVPPFLAFRIGMMGVEDFFKNVRS</sequence>
<feature type="region of interest" description="Disordered" evidence="1">
    <location>
        <begin position="1"/>
        <end position="133"/>
    </location>
</feature>
<evidence type="ECO:0000313" key="3">
    <source>
        <dbReference type="Proteomes" id="UP000693970"/>
    </source>
</evidence>
<dbReference type="AlphaFoldDB" id="A0A9K3LHW4"/>
<feature type="compositionally biased region" description="Polar residues" evidence="1">
    <location>
        <begin position="116"/>
        <end position="131"/>
    </location>
</feature>
<evidence type="ECO:0000313" key="2">
    <source>
        <dbReference type="EMBL" id="KAG7361231.1"/>
    </source>
</evidence>
<feature type="region of interest" description="Disordered" evidence="1">
    <location>
        <begin position="375"/>
        <end position="404"/>
    </location>
</feature>
<feature type="compositionally biased region" description="Basic residues" evidence="1">
    <location>
        <begin position="31"/>
        <end position="52"/>
    </location>
</feature>
<protein>
    <submittedName>
        <fullName evidence="2">Uncharacterized protein</fullName>
    </submittedName>
</protein>
<gene>
    <name evidence="2" type="ORF">IV203_036331</name>
</gene>
<dbReference type="Proteomes" id="UP000693970">
    <property type="component" value="Unassembled WGS sequence"/>
</dbReference>